<dbReference type="PANTHER" id="PTHR47704:SF1">
    <property type="entry name" value="POTASSIUM TRANSPORTER KIMA"/>
    <property type="match status" value="1"/>
</dbReference>
<evidence type="ECO:0000313" key="7">
    <source>
        <dbReference type="Proteomes" id="UP000028091"/>
    </source>
</evidence>
<accession>A0A081L790</accession>
<dbReference type="AlphaFoldDB" id="A0A081L790"/>
<keyword evidence="7" id="KW-1185">Reference proteome</keyword>
<dbReference type="RefSeq" id="WP_034324744.1">
    <property type="nucleotide sequence ID" value="NZ_JAVIKA010000010.1"/>
</dbReference>
<dbReference type="GO" id="GO:0022857">
    <property type="term" value="F:transmembrane transporter activity"/>
    <property type="evidence" value="ECO:0007669"/>
    <property type="project" value="InterPro"/>
</dbReference>
<feature type="transmembrane region" description="Helical" evidence="5">
    <location>
        <begin position="140"/>
        <end position="160"/>
    </location>
</feature>
<feature type="transmembrane region" description="Helical" evidence="5">
    <location>
        <begin position="172"/>
        <end position="193"/>
    </location>
</feature>
<keyword evidence="2 5" id="KW-0812">Transmembrane</keyword>
<reference evidence="6 7" key="1">
    <citation type="submission" date="2012-09" db="EMBL/GenBank/DDBJ databases">
        <title>Genome Sequence of Bacillus sp. DW5-4.</title>
        <authorList>
            <person name="Lai Q."/>
            <person name="Liu Y."/>
            <person name="Shao Z."/>
        </authorList>
    </citation>
    <scope>NUCLEOTIDE SEQUENCE [LARGE SCALE GENOMIC DNA]</scope>
    <source>
        <strain evidence="6 7">DW5-4</strain>
    </source>
</reference>
<dbReference type="Gene3D" id="1.20.1740.10">
    <property type="entry name" value="Amino acid/polyamine transporter I"/>
    <property type="match status" value="1"/>
</dbReference>
<dbReference type="OrthoDB" id="9759676at2"/>
<comment type="subcellular location">
    <subcellularLocation>
        <location evidence="1">Membrane</location>
        <topology evidence="1">Multi-pass membrane protein</topology>
    </subcellularLocation>
</comment>
<gene>
    <name evidence="6" type="ORF">BA70_12110</name>
</gene>
<dbReference type="InterPro" id="IPR002293">
    <property type="entry name" value="AA/rel_permease1"/>
</dbReference>
<evidence type="ECO:0000313" key="6">
    <source>
        <dbReference type="EMBL" id="KEP25116.1"/>
    </source>
</evidence>
<evidence type="ECO:0000256" key="2">
    <source>
        <dbReference type="ARBA" id="ARBA00022692"/>
    </source>
</evidence>
<feature type="transmembrane region" description="Helical" evidence="5">
    <location>
        <begin position="253"/>
        <end position="278"/>
    </location>
</feature>
<dbReference type="eggNOG" id="COG0531">
    <property type="taxonomic scope" value="Bacteria"/>
</dbReference>
<feature type="transmembrane region" description="Helical" evidence="5">
    <location>
        <begin position="409"/>
        <end position="426"/>
    </location>
</feature>
<dbReference type="GO" id="GO:0016020">
    <property type="term" value="C:membrane"/>
    <property type="evidence" value="ECO:0007669"/>
    <property type="project" value="UniProtKB-SubCell"/>
</dbReference>
<dbReference type="Pfam" id="PF13520">
    <property type="entry name" value="AA_permease_2"/>
    <property type="match status" value="1"/>
</dbReference>
<protein>
    <submittedName>
        <fullName evidence="6">Amino acid permease</fullName>
    </submittedName>
</protein>
<evidence type="ECO:0000256" key="4">
    <source>
        <dbReference type="ARBA" id="ARBA00023136"/>
    </source>
</evidence>
<proteinExistence type="predicted"/>
<feature type="transmembrane region" description="Helical" evidence="5">
    <location>
        <begin position="108"/>
        <end position="128"/>
    </location>
</feature>
<evidence type="ECO:0000256" key="5">
    <source>
        <dbReference type="SAM" id="Phobius"/>
    </source>
</evidence>
<feature type="transmembrane region" description="Helical" evidence="5">
    <location>
        <begin position="346"/>
        <end position="366"/>
    </location>
</feature>
<comment type="caution">
    <text evidence="6">The sequence shown here is derived from an EMBL/GenBank/DDBJ whole genome shotgun (WGS) entry which is preliminary data.</text>
</comment>
<sequence>MYSLMKRILIGKPLKSQAAGEQKLSKIKALALLSSDALSSVAYGTEQILIVLSVVSAAAFWYSLPIAGCVLILLMALILSYRQIIYAYPEGGGAYIVSSRNLGEKPGLIAGGSLLVDYILTVAVSISAGTDAITSAFPALYPYHVLISIVLVIVIMVLNLRGLTESASILAYPVYLFVFSLLILIGVGGFKLLTGQVPPAPEHTAFGTHVSGITLFLLLKAFSSGCSALTGVEAISNTIPSFKKPAAQNAARTLLMMGGLLAVLFVGVTLLAFGFGISPKPEETVVSQIASDTFGRTFFYYVIQAVTALILILAANTGFSAFPLLAVNLAKDKYMPRMFTVRGDRLGYSNGIIFLGVASMLLIWLFDGKTEHLIPLYAVGVFIPFTLSQTGMCVKWIREKPQGWKTKMPINIVGALISFTVLMILILTKFHLVWPLFVFMPIVLLIFHAIKKHYLSVGEQLRLLNETEPVEIKGNVVIVPIAGVTRVVEQSVQYAKSLSDQVIAVHVSFDKEKDKRIEADWEKLNSDVRLVILHSSYRSLIHPLDKFLETIEAKANAHQYKVMVLVPQFIPKKRWHTILHNQSAFLLRFRLLWKRDIIVATLPYHFKK</sequence>
<dbReference type="Proteomes" id="UP000028091">
    <property type="component" value="Unassembled WGS sequence"/>
</dbReference>
<dbReference type="EMBL" id="JOTP01000032">
    <property type="protein sequence ID" value="KEP25116.1"/>
    <property type="molecule type" value="Genomic_DNA"/>
</dbReference>
<organism evidence="6 7">
    <name type="scientific">Bacillus zhangzhouensis</name>
    <dbReference type="NCBI Taxonomy" id="1178540"/>
    <lineage>
        <taxon>Bacteria</taxon>
        <taxon>Bacillati</taxon>
        <taxon>Bacillota</taxon>
        <taxon>Bacilli</taxon>
        <taxon>Bacillales</taxon>
        <taxon>Bacillaceae</taxon>
        <taxon>Bacillus</taxon>
    </lineage>
</organism>
<keyword evidence="3 5" id="KW-1133">Transmembrane helix</keyword>
<evidence type="ECO:0000256" key="1">
    <source>
        <dbReference type="ARBA" id="ARBA00004141"/>
    </source>
</evidence>
<feature type="transmembrane region" description="Helical" evidence="5">
    <location>
        <begin position="432"/>
        <end position="450"/>
    </location>
</feature>
<dbReference type="PANTHER" id="PTHR47704">
    <property type="entry name" value="POTASSIUM TRANSPORTER KIMA"/>
    <property type="match status" value="1"/>
</dbReference>
<feature type="transmembrane region" description="Helical" evidence="5">
    <location>
        <begin position="298"/>
        <end position="325"/>
    </location>
</feature>
<feature type="transmembrane region" description="Helical" evidence="5">
    <location>
        <begin position="213"/>
        <end position="232"/>
    </location>
</feature>
<name>A0A081L790_9BACI</name>
<dbReference type="InterPro" id="IPR053153">
    <property type="entry name" value="APC_K+_Transporter"/>
</dbReference>
<feature type="transmembrane region" description="Helical" evidence="5">
    <location>
        <begin position="372"/>
        <end position="397"/>
    </location>
</feature>
<evidence type="ECO:0000256" key="3">
    <source>
        <dbReference type="ARBA" id="ARBA00022989"/>
    </source>
</evidence>
<keyword evidence="4 5" id="KW-0472">Membrane</keyword>
<feature type="transmembrane region" description="Helical" evidence="5">
    <location>
        <begin position="60"/>
        <end position="79"/>
    </location>
</feature>